<dbReference type="EMBL" id="CAEZUE010000027">
    <property type="protein sequence ID" value="CAB4587694.1"/>
    <property type="molecule type" value="Genomic_DNA"/>
</dbReference>
<gene>
    <name evidence="3" type="ORF">UFOPK1788_00332</name>
</gene>
<evidence type="ECO:0000259" key="2">
    <source>
        <dbReference type="Pfam" id="PF07685"/>
    </source>
</evidence>
<proteinExistence type="inferred from homology"/>
<reference evidence="3" key="1">
    <citation type="submission" date="2020-05" db="EMBL/GenBank/DDBJ databases">
        <authorList>
            <person name="Chiriac C."/>
            <person name="Salcher M."/>
            <person name="Ghai R."/>
            <person name="Kavagutti S V."/>
        </authorList>
    </citation>
    <scope>NUCLEOTIDE SEQUENCE</scope>
</reference>
<accession>A0A6J6FL52</accession>
<name>A0A6J6FL52_9ZZZZ</name>
<protein>
    <submittedName>
        <fullName evidence="3">Unannotated protein</fullName>
    </submittedName>
</protein>
<keyword evidence="1" id="KW-0315">Glutamine amidotransferase</keyword>
<dbReference type="Pfam" id="PF07685">
    <property type="entry name" value="GATase_3"/>
    <property type="match status" value="1"/>
</dbReference>
<dbReference type="InterPro" id="IPR043702">
    <property type="entry name" value="Lipid_II_synth_GatD"/>
</dbReference>
<dbReference type="GO" id="GO:0004359">
    <property type="term" value="F:glutaminase activity"/>
    <property type="evidence" value="ECO:0007669"/>
    <property type="project" value="InterPro"/>
</dbReference>
<organism evidence="3">
    <name type="scientific">freshwater metagenome</name>
    <dbReference type="NCBI Taxonomy" id="449393"/>
    <lineage>
        <taxon>unclassified sequences</taxon>
        <taxon>metagenomes</taxon>
        <taxon>ecological metagenomes</taxon>
    </lineage>
</organism>
<dbReference type="PROSITE" id="PS51274">
    <property type="entry name" value="GATASE_COBBQ"/>
    <property type="match status" value="1"/>
</dbReference>
<dbReference type="AlphaFoldDB" id="A0A6J6FL52"/>
<dbReference type="SUPFAM" id="SSF52317">
    <property type="entry name" value="Class I glutamine amidotransferase-like"/>
    <property type="match status" value="1"/>
</dbReference>
<sequence length="232" mass="24020">MTLRIVHLYPRELGMFGDVGNVIALQMRARWSGIVASVESVGVSDAVPENADVYMIGSGSTAGLRAVAEAMPTLARSLTRAHSAGATVVAIGAGLHLLGSRVDIADGESVDGAGLIDATSTLRAERLVGPLSGSIGKQGVTGYVNSGHQLIGTFNPLVERIEGLSIESDGVSADGILGTHLHGPFLPMNPKFADDIIEKHTGVAVDQDDPRVSRATGAASHSRVALRRELGL</sequence>
<evidence type="ECO:0000313" key="3">
    <source>
        <dbReference type="EMBL" id="CAB4587694.1"/>
    </source>
</evidence>
<dbReference type="HAMAP" id="MF_02213">
    <property type="entry name" value="Lipid_II_synth_GatD"/>
    <property type="match status" value="1"/>
</dbReference>
<evidence type="ECO:0000256" key="1">
    <source>
        <dbReference type="ARBA" id="ARBA00022962"/>
    </source>
</evidence>
<dbReference type="GO" id="GO:0071555">
    <property type="term" value="P:cell wall organization"/>
    <property type="evidence" value="ECO:0007669"/>
    <property type="project" value="InterPro"/>
</dbReference>
<feature type="domain" description="CobB/CobQ-like glutamine amidotransferase" evidence="2">
    <location>
        <begin position="4"/>
        <end position="188"/>
    </location>
</feature>
<dbReference type="InterPro" id="IPR011698">
    <property type="entry name" value="GATase_3"/>
</dbReference>
<dbReference type="InterPro" id="IPR029062">
    <property type="entry name" value="Class_I_gatase-like"/>
</dbReference>